<keyword evidence="1" id="KW-0812">Transmembrane</keyword>
<accession>A0A1I1RCJ8</accession>
<dbReference type="InterPro" id="IPR032256">
    <property type="entry name" value="DUF4829"/>
</dbReference>
<dbReference type="Pfam" id="PF16111">
    <property type="entry name" value="DUF4829"/>
    <property type="match status" value="1"/>
</dbReference>
<organism evidence="3 4">
    <name type="scientific">Clostridium uliginosum</name>
    <dbReference type="NCBI Taxonomy" id="119641"/>
    <lineage>
        <taxon>Bacteria</taxon>
        <taxon>Bacillati</taxon>
        <taxon>Bacillota</taxon>
        <taxon>Clostridia</taxon>
        <taxon>Eubacteriales</taxon>
        <taxon>Clostridiaceae</taxon>
        <taxon>Clostridium</taxon>
    </lineage>
</organism>
<evidence type="ECO:0000259" key="2">
    <source>
        <dbReference type="Pfam" id="PF16111"/>
    </source>
</evidence>
<dbReference type="RefSeq" id="WP_090093869.1">
    <property type="nucleotide sequence ID" value="NZ_FOMG01000032.1"/>
</dbReference>
<feature type="domain" description="DUF4829" evidence="2">
    <location>
        <begin position="51"/>
        <end position="168"/>
    </location>
</feature>
<keyword evidence="1" id="KW-0472">Membrane</keyword>
<dbReference type="Proteomes" id="UP000199263">
    <property type="component" value="Unassembled WGS sequence"/>
</dbReference>
<name>A0A1I1RCJ8_9CLOT</name>
<proteinExistence type="predicted"/>
<dbReference type="PROSITE" id="PS51257">
    <property type="entry name" value="PROKAR_LIPOPROTEIN"/>
    <property type="match status" value="1"/>
</dbReference>
<feature type="transmembrane region" description="Helical" evidence="1">
    <location>
        <begin position="6"/>
        <end position="26"/>
    </location>
</feature>
<dbReference type="OrthoDB" id="2086179at2"/>
<dbReference type="EMBL" id="FOMG01000032">
    <property type="protein sequence ID" value="SFD31972.1"/>
    <property type="molecule type" value="Genomic_DNA"/>
</dbReference>
<evidence type="ECO:0000313" key="4">
    <source>
        <dbReference type="Proteomes" id="UP000199263"/>
    </source>
</evidence>
<gene>
    <name evidence="3" type="ORF">SAMN05421842_13212</name>
</gene>
<sequence length="170" mass="19888">MKILKYLQSMFILSVILGISIFVFGCSEKSDTNTNNEITKIELSEPIKSPEDVIKDSFKYENEHNKEKLLNYYTTRYENINFRLDNLESIELNSLDLITDEEIYYSYFTSGLGLFNSVKRENVKKYTVNYNIKYKDQSKEPADSGSYDKIYTLIKENNLGDWKIDGIGEF</sequence>
<keyword evidence="1" id="KW-1133">Transmembrane helix</keyword>
<dbReference type="AlphaFoldDB" id="A0A1I1RCJ8"/>
<protein>
    <recommendedName>
        <fullName evidence="2">DUF4829 domain-containing protein</fullName>
    </recommendedName>
</protein>
<reference evidence="3 4" key="1">
    <citation type="submission" date="2016-10" db="EMBL/GenBank/DDBJ databases">
        <authorList>
            <person name="de Groot N.N."/>
        </authorList>
    </citation>
    <scope>NUCLEOTIDE SEQUENCE [LARGE SCALE GENOMIC DNA]</scope>
    <source>
        <strain evidence="3 4">DSM 12992</strain>
    </source>
</reference>
<evidence type="ECO:0000256" key="1">
    <source>
        <dbReference type="SAM" id="Phobius"/>
    </source>
</evidence>
<keyword evidence="4" id="KW-1185">Reference proteome</keyword>
<evidence type="ECO:0000313" key="3">
    <source>
        <dbReference type="EMBL" id="SFD31972.1"/>
    </source>
</evidence>